<organism evidence="3">
    <name type="scientific">Mytilus galloprovincialis</name>
    <name type="common">Mediterranean mussel</name>
    <dbReference type="NCBI Taxonomy" id="29158"/>
    <lineage>
        <taxon>Eukaryota</taxon>
        <taxon>Metazoa</taxon>
        <taxon>Spiralia</taxon>
        <taxon>Lophotrochozoa</taxon>
        <taxon>Mollusca</taxon>
        <taxon>Bivalvia</taxon>
        <taxon>Autobranchia</taxon>
        <taxon>Pteriomorphia</taxon>
        <taxon>Mytilida</taxon>
        <taxon>Mytiloidea</taxon>
        <taxon>Mytilidae</taxon>
        <taxon>Mytilinae</taxon>
        <taxon>Mytilus</taxon>
    </lineage>
</organism>
<feature type="compositionally biased region" description="Low complexity" evidence="1">
    <location>
        <begin position="62"/>
        <end position="75"/>
    </location>
</feature>
<feature type="compositionally biased region" description="Basic and acidic residues" evidence="1">
    <location>
        <begin position="222"/>
        <end position="235"/>
    </location>
</feature>
<keyword evidence="2" id="KW-0732">Signal</keyword>
<evidence type="ECO:0000313" key="3">
    <source>
        <dbReference type="EMBL" id="AMJ52187.1"/>
    </source>
</evidence>
<dbReference type="Gene3D" id="1.10.132.110">
    <property type="entry name" value="Serum amyloid A protein"/>
    <property type="match status" value="1"/>
</dbReference>
<feature type="region of interest" description="Disordered" evidence="1">
    <location>
        <begin position="200"/>
        <end position="235"/>
    </location>
</feature>
<evidence type="ECO:0000256" key="2">
    <source>
        <dbReference type="SAM" id="SignalP"/>
    </source>
</evidence>
<proteinExistence type="evidence at transcript level"/>
<sequence length="235" mass="25187">MKCTLLLTFVVLLVVCAEDTHAWFGGGGSSRSSSRSSDPSKSSSRSGSSNKNRKSGGGWWGGSRRSSSSRSGSSSVQKQETPKASVIDKVKGAIGGAIDTVKAKTKEAKNYVKGYVNGAKEMHSTYKEMKTVTKQMVKDGKSAKGADKYFHAKANYKAAQHGPGGKAAAKHISDVREAYQTAFQKGKNIVGKVSDKGYDEYAADSAKDQEANRHGQNGGDPNKYRTEDIPNEHKK</sequence>
<dbReference type="AlphaFoldDB" id="A0A140CZM4"/>
<feature type="signal peptide" evidence="2">
    <location>
        <begin position="1"/>
        <end position="22"/>
    </location>
</feature>
<dbReference type="SMART" id="SM00197">
    <property type="entry name" value="SAA"/>
    <property type="match status" value="1"/>
</dbReference>
<dbReference type="Pfam" id="PF00277">
    <property type="entry name" value="SAA"/>
    <property type="match status" value="1"/>
</dbReference>
<dbReference type="GO" id="GO:0005576">
    <property type="term" value="C:extracellular region"/>
    <property type="evidence" value="ECO:0007669"/>
    <property type="project" value="InterPro"/>
</dbReference>
<protein>
    <submittedName>
        <fullName evidence="3">Serum amyloid A isoform b</fullName>
    </submittedName>
</protein>
<dbReference type="InterPro" id="IPR000096">
    <property type="entry name" value="Serum_amyloid_A"/>
</dbReference>
<feature type="compositionally biased region" description="Low complexity" evidence="1">
    <location>
        <begin position="30"/>
        <end position="50"/>
    </location>
</feature>
<name>A0A140CZM4_MYTGA</name>
<dbReference type="SMR" id="A0A140CZM4"/>
<dbReference type="EMBL" id="KU187891">
    <property type="protein sequence ID" value="AMJ52187.1"/>
    <property type="molecule type" value="mRNA"/>
</dbReference>
<feature type="compositionally biased region" description="Basic and acidic residues" evidence="1">
    <location>
        <begin position="200"/>
        <end position="213"/>
    </location>
</feature>
<reference evidence="3" key="1">
    <citation type="submission" date="2015-11" db="EMBL/GenBank/DDBJ databases">
        <title>Identification, sequence analysis and expression patterns of serum amyloid A in marine bivalves.</title>
        <authorList>
            <person name="Rosani U."/>
            <person name="Domeneghetti S."/>
            <person name="Gerdol M."/>
            <person name="Franzoi M."/>
            <person name="Pallavicini A."/>
            <person name="Venier P."/>
        </authorList>
    </citation>
    <scope>NUCLEOTIDE SEQUENCE</scope>
</reference>
<evidence type="ECO:0000256" key="1">
    <source>
        <dbReference type="SAM" id="MobiDB-lite"/>
    </source>
</evidence>
<feature type="region of interest" description="Disordered" evidence="1">
    <location>
        <begin position="26"/>
        <end position="84"/>
    </location>
</feature>
<accession>A0A140CZM4</accession>
<feature type="chain" id="PRO_5007301836" evidence="2">
    <location>
        <begin position="23"/>
        <end position="235"/>
    </location>
</feature>